<gene>
    <name evidence="5" type="ORF">PIB30_065319</name>
</gene>
<keyword evidence="6" id="KW-1185">Reference proteome</keyword>
<comment type="caution">
    <text evidence="5">The sequence shown here is derived from an EMBL/GenBank/DDBJ whole genome shotgun (WGS) entry which is preliminary data.</text>
</comment>
<dbReference type="Proteomes" id="UP001341840">
    <property type="component" value="Unassembled WGS sequence"/>
</dbReference>
<organism evidence="5 6">
    <name type="scientific">Stylosanthes scabra</name>
    <dbReference type="NCBI Taxonomy" id="79078"/>
    <lineage>
        <taxon>Eukaryota</taxon>
        <taxon>Viridiplantae</taxon>
        <taxon>Streptophyta</taxon>
        <taxon>Embryophyta</taxon>
        <taxon>Tracheophyta</taxon>
        <taxon>Spermatophyta</taxon>
        <taxon>Magnoliopsida</taxon>
        <taxon>eudicotyledons</taxon>
        <taxon>Gunneridae</taxon>
        <taxon>Pentapetalae</taxon>
        <taxon>rosids</taxon>
        <taxon>fabids</taxon>
        <taxon>Fabales</taxon>
        <taxon>Fabaceae</taxon>
        <taxon>Papilionoideae</taxon>
        <taxon>50 kb inversion clade</taxon>
        <taxon>dalbergioids sensu lato</taxon>
        <taxon>Dalbergieae</taxon>
        <taxon>Pterocarpus clade</taxon>
        <taxon>Stylosanthes</taxon>
    </lineage>
</organism>
<reference evidence="5 6" key="1">
    <citation type="journal article" date="2023" name="Plants (Basel)">
        <title>Bridging the Gap: Combining Genomics and Transcriptomics Approaches to Understand Stylosanthes scabra, an Orphan Legume from the Brazilian Caatinga.</title>
        <authorList>
            <person name="Ferreira-Neto J.R.C."/>
            <person name="da Silva M.D."/>
            <person name="Binneck E."/>
            <person name="de Melo N.F."/>
            <person name="da Silva R.H."/>
            <person name="de Melo A.L.T.M."/>
            <person name="Pandolfi V."/>
            <person name="Bustamante F.O."/>
            <person name="Brasileiro-Vidal A.C."/>
            <person name="Benko-Iseppon A.M."/>
        </authorList>
    </citation>
    <scope>NUCLEOTIDE SEQUENCE [LARGE SCALE GENOMIC DNA]</scope>
    <source>
        <tissue evidence="5">Leaves</tissue>
    </source>
</reference>
<accession>A0ABU6ZKP9</accession>
<dbReference type="PANTHER" id="PTHR31080:SF68">
    <property type="entry name" value="PLANT INVERTASE_PECTIN METHYLESTERASE INHIBITOR SUPERFAMILY PROTEIN"/>
    <property type="match status" value="1"/>
</dbReference>
<dbReference type="InterPro" id="IPR006501">
    <property type="entry name" value="Pectinesterase_inhib_dom"/>
</dbReference>
<evidence type="ECO:0000256" key="2">
    <source>
        <dbReference type="ARBA" id="ARBA00038471"/>
    </source>
</evidence>
<dbReference type="SUPFAM" id="SSF101148">
    <property type="entry name" value="Plant invertase/pectin methylesterase inhibitor"/>
    <property type="match status" value="1"/>
</dbReference>
<dbReference type="InterPro" id="IPR035513">
    <property type="entry name" value="Invertase/methylesterase_inhib"/>
</dbReference>
<comment type="similarity">
    <text evidence="2">Belongs to the PMEI family.</text>
</comment>
<dbReference type="EMBL" id="JASCZI010272510">
    <property type="protein sequence ID" value="MED6222532.1"/>
    <property type="molecule type" value="Genomic_DNA"/>
</dbReference>
<dbReference type="InterPro" id="IPR051955">
    <property type="entry name" value="PME_Inhibitor"/>
</dbReference>
<sequence>MDSKNTLLLLIVSLSCLILNTHAATGARPHVSLRKRTPQIALLNLCKNTTKPSLCAKTILPKMDFTVHFSHYKALEIAIVAAQNQTMKTSDRIATLIVNPSTPKNIVGDLKVCKEQYRNMLDAIKESLTVVAGSKNAVEASYKFSGFMASRATCEDGKVSPIESDVKLSYDLGSVVLDIMAAIKERNLRRVARRFGSLIAPVTPSTAVKPADPCYNVIGTCSH</sequence>
<evidence type="ECO:0000256" key="1">
    <source>
        <dbReference type="ARBA" id="ARBA00022729"/>
    </source>
</evidence>
<feature type="chain" id="PRO_5045844725" description="Pectinesterase inhibitor domain-containing protein" evidence="3">
    <location>
        <begin position="24"/>
        <end position="223"/>
    </location>
</feature>
<dbReference type="Gene3D" id="1.20.140.40">
    <property type="entry name" value="Invertase/pectin methylesterase inhibitor family protein"/>
    <property type="match status" value="1"/>
</dbReference>
<evidence type="ECO:0000313" key="5">
    <source>
        <dbReference type="EMBL" id="MED6222532.1"/>
    </source>
</evidence>
<name>A0ABU6ZKP9_9FABA</name>
<feature type="signal peptide" evidence="3">
    <location>
        <begin position="1"/>
        <end position="23"/>
    </location>
</feature>
<evidence type="ECO:0000259" key="4">
    <source>
        <dbReference type="SMART" id="SM00856"/>
    </source>
</evidence>
<dbReference type="PANTHER" id="PTHR31080">
    <property type="entry name" value="PECTINESTERASE INHIBITOR-LIKE"/>
    <property type="match status" value="1"/>
</dbReference>
<proteinExistence type="inferred from homology"/>
<dbReference type="SMART" id="SM00856">
    <property type="entry name" value="PMEI"/>
    <property type="match status" value="1"/>
</dbReference>
<dbReference type="Pfam" id="PF04043">
    <property type="entry name" value="PMEI"/>
    <property type="match status" value="1"/>
</dbReference>
<feature type="domain" description="Pectinesterase inhibitor" evidence="4">
    <location>
        <begin position="37"/>
        <end position="179"/>
    </location>
</feature>
<dbReference type="NCBIfam" id="TIGR01614">
    <property type="entry name" value="PME_inhib"/>
    <property type="match status" value="1"/>
</dbReference>
<dbReference type="CDD" id="cd15800">
    <property type="entry name" value="PMEI-like_2"/>
    <property type="match status" value="1"/>
</dbReference>
<evidence type="ECO:0000313" key="6">
    <source>
        <dbReference type="Proteomes" id="UP001341840"/>
    </source>
</evidence>
<dbReference type="PROSITE" id="PS51257">
    <property type="entry name" value="PROKAR_LIPOPROTEIN"/>
    <property type="match status" value="1"/>
</dbReference>
<keyword evidence="1 3" id="KW-0732">Signal</keyword>
<protein>
    <recommendedName>
        <fullName evidence="4">Pectinesterase inhibitor domain-containing protein</fullName>
    </recommendedName>
</protein>
<evidence type="ECO:0000256" key="3">
    <source>
        <dbReference type="SAM" id="SignalP"/>
    </source>
</evidence>